<evidence type="ECO:0000256" key="5">
    <source>
        <dbReference type="ARBA" id="ARBA00023244"/>
    </source>
</evidence>
<dbReference type="SUPFAM" id="SSF69618">
    <property type="entry name" value="HemD-like"/>
    <property type="match status" value="1"/>
</dbReference>
<dbReference type="NCBIfam" id="TIGR01469">
    <property type="entry name" value="cobA_cysG_Cterm"/>
    <property type="match status" value="1"/>
</dbReference>
<proteinExistence type="inferred from homology"/>
<dbReference type="Gene3D" id="3.30.950.10">
    <property type="entry name" value="Methyltransferase, Cobalt-precorrin-4 Transmethylase, Domain 2"/>
    <property type="match status" value="1"/>
</dbReference>
<dbReference type="Gene3D" id="3.40.50.10090">
    <property type="match status" value="2"/>
</dbReference>
<comment type="similarity">
    <text evidence="6">Belongs to the precorrin methyltransferase family.</text>
</comment>
<keyword evidence="2 6" id="KW-0489">Methyltransferase</keyword>
<dbReference type="InterPro" id="IPR006366">
    <property type="entry name" value="CobA/CysG_C"/>
</dbReference>
<evidence type="ECO:0000256" key="6">
    <source>
        <dbReference type="RuleBase" id="RU003960"/>
    </source>
</evidence>
<evidence type="ECO:0000256" key="1">
    <source>
        <dbReference type="ARBA" id="ARBA00012162"/>
    </source>
</evidence>
<feature type="domain" description="Tetrapyrrole biosynthesis uroporphyrinogen III synthase" evidence="8">
    <location>
        <begin position="263"/>
        <end position="479"/>
    </location>
</feature>
<sequence length="493" mass="54703">MSKVYIIGTGPTDEELLTLKAVRVLKKCTAVLYDRLVSNNILNYLNQDCEIYYCGKEPGSHYKTQEEINESIVKLAKEGHVVGRIKGGDPYVFGRGGEEVLALVGENIDFEVIPGVTSPIAVLNYAGIPITQRAMAQSFHIVTGMSAGSSNINYEALAKETGTLVFMMGLENLDLIIENLLKNGKDINTKAAVVMRGTSSKQKKVVGNIGDISEKVKAVGLKSPCIIVFGEVVSLNEKLDWYGNKPLFGANICVTRTREQSQSLKEKLRDLGAEVTEINSIKIKGTEDNLRDYIDKMECYDHIILTSVNGVNRFFDYLVKEEYDIRKIKAKFSVVGKATKKALQARGIQPFIMAREFVGEGLFKVLEPELKKGEKVLLPCSSSSRAYLKDEIEALGLEVDRVHTYDTVCGEIKNPRAVEEVDIILYTSPSTVKNMIDMIGIEKIKEKMNIAIGPQTNKALLERGIEALICKKHSEDGFLEEIVDMYKNLKGVL</sequence>
<dbReference type="Proteomes" id="UP000596929">
    <property type="component" value="Unassembled WGS sequence"/>
</dbReference>
<dbReference type="GO" id="GO:0032259">
    <property type="term" value="P:methylation"/>
    <property type="evidence" value="ECO:0007669"/>
    <property type="project" value="UniProtKB-KW"/>
</dbReference>
<dbReference type="EMBL" id="JACOOO010000016">
    <property type="protein sequence ID" value="MBC5629138.1"/>
    <property type="molecule type" value="Genomic_DNA"/>
</dbReference>
<gene>
    <name evidence="9" type="primary">cobA</name>
    <name evidence="9" type="ORF">H8S20_09560</name>
</gene>
<dbReference type="PROSITE" id="PS00840">
    <property type="entry name" value="SUMT_2"/>
    <property type="match status" value="1"/>
</dbReference>
<dbReference type="Pfam" id="PF00590">
    <property type="entry name" value="TP_methylase"/>
    <property type="match status" value="1"/>
</dbReference>
<dbReference type="SUPFAM" id="SSF53790">
    <property type="entry name" value="Tetrapyrrole methylase"/>
    <property type="match status" value="1"/>
</dbReference>
<dbReference type="CDD" id="cd11642">
    <property type="entry name" value="SUMT"/>
    <property type="match status" value="1"/>
</dbReference>
<organism evidence="9 10">
    <name type="scientific">Clostridium hominis</name>
    <dbReference type="NCBI Taxonomy" id="2763036"/>
    <lineage>
        <taxon>Bacteria</taxon>
        <taxon>Bacillati</taxon>
        <taxon>Bacillota</taxon>
        <taxon>Clostridia</taxon>
        <taxon>Eubacteriales</taxon>
        <taxon>Clostridiaceae</taxon>
        <taxon>Clostridium</taxon>
    </lineage>
</organism>
<dbReference type="InterPro" id="IPR036108">
    <property type="entry name" value="4pyrrol_syn_uPrphyn_synt_sf"/>
</dbReference>
<dbReference type="InterPro" id="IPR014777">
    <property type="entry name" value="4pyrrole_Mease_sub1"/>
</dbReference>
<evidence type="ECO:0000259" key="8">
    <source>
        <dbReference type="Pfam" id="PF02602"/>
    </source>
</evidence>
<dbReference type="Gene3D" id="3.40.1010.10">
    <property type="entry name" value="Cobalt-precorrin-4 Transmethylase, Domain 1"/>
    <property type="match status" value="1"/>
</dbReference>
<evidence type="ECO:0000256" key="3">
    <source>
        <dbReference type="ARBA" id="ARBA00022679"/>
    </source>
</evidence>
<dbReference type="CDD" id="cd06578">
    <property type="entry name" value="HemD"/>
    <property type="match status" value="1"/>
</dbReference>
<dbReference type="EC" id="2.1.1.107" evidence="1"/>
<dbReference type="InterPro" id="IPR035996">
    <property type="entry name" value="4pyrrol_Methylase_sf"/>
</dbReference>
<dbReference type="InterPro" id="IPR003043">
    <property type="entry name" value="Uropor_MeTrfase_CS"/>
</dbReference>
<protein>
    <recommendedName>
        <fullName evidence="1">uroporphyrinogen-III C-methyltransferase</fullName>
        <ecNumber evidence="1">2.1.1.107</ecNumber>
    </recommendedName>
</protein>
<dbReference type="InterPro" id="IPR000878">
    <property type="entry name" value="4pyrrol_Mease"/>
</dbReference>
<keyword evidence="10" id="KW-1185">Reference proteome</keyword>
<dbReference type="InterPro" id="IPR003754">
    <property type="entry name" value="4pyrrol_synth_uPrphyn_synth"/>
</dbReference>
<evidence type="ECO:0000259" key="7">
    <source>
        <dbReference type="Pfam" id="PF00590"/>
    </source>
</evidence>
<dbReference type="Pfam" id="PF02602">
    <property type="entry name" value="HEM4"/>
    <property type="match status" value="1"/>
</dbReference>
<accession>A0ABR7DER8</accession>
<dbReference type="InterPro" id="IPR050161">
    <property type="entry name" value="Siro_Cobalamin_biosynth"/>
</dbReference>
<keyword evidence="4" id="KW-0949">S-adenosyl-L-methionine</keyword>
<keyword evidence="3 6" id="KW-0808">Transferase</keyword>
<feature type="domain" description="Tetrapyrrole methylase" evidence="7">
    <location>
        <begin position="3"/>
        <end position="212"/>
    </location>
</feature>
<evidence type="ECO:0000313" key="10">
    <source>
        <dbReference type="Proteomes" id="UP000596929"/>
    </source>
</evidence>
<comment type="caution">
    <text evidence="9">The sequence shown here is derived from an EMBL/GenBank/DDBJ whole genome shotgun (WGS) entry which is preliminary data.</text>
</comment>
<reference evidence="9 10" key="1">
    <citation type="submission" date="2020-08" db="EMBL/GenBank/DDBJ databases">
        <title>Genome public.</title>
        <authorList>
            <person name="Liu C."/>
            <person name="Sun Q."/>
        </authorList>
    </citation>
    <scope>NUCLEOTIDE SEQUENCE [LARGE SCALE GENOMIC DNA]</scope>
    <source>
        <strain evidence="9 10">NSJ-6</strain>
    </source>
</reference>
<dbReference type="RefSeq" id="WP_032117502.1">
    <property type="nucleotide sequence ID" value="NZ_JACOOO010000016.1"/>
</dbReference>
<evidence type="ECO:0000256" key="4">
    <source>
        <dbReference type="ARBA" id="ARBA00022691"/>
    </source>
</evidence>
<name>A0ABR7DER8_9CLOT</name>
<dbReference type="PANTHER" id="PTHR45790">
    <property type="entry name" value="SIROHEME SYNTHASE-RELATED"/>
    <property type="match status" value="1"/>
</dbReference>
<dbReference type="InterPro" id="IPR014776">
    <property type="entry name" value="4pyrrole_Mease_sub2"/>
</dbReference>
<dbReference type="GO" id="GO:0004851">
    <property type="term" value="F:uroporphyrin-III C-methyltransferase activity"/>
    <property type="evidence" value="ECO:0007669"/>
    <property type="project" value="UniProtKB-EC"/>
</dbReference>
<dbReference type="PANTHER" id="PTHR45790:SF3">
    <property type="entry name" value="S-ADENOSYL-L-METHIONINE-DEPENDENT UROPORPHYRINOGEN III METHYLTRANSFERASE, CHLOROPLASTIC"/>
    <property type="match status" value="1"/>
</dbReference>
<dbReference type="NCBIfam" id="NF004790">
    <property type="entry name" value="PRK06136.1"/>
    <property type="match status" value="1"/>
</dbReference>
<evidence type="ECO:0000256" key="2">
    <source>
        <dbReference type="ARBA" id="ARBA00022603"/>
    </source>
</evidence>
<keyword evidence="5" id="KW-0627">Porphyrin biosynthesis</keyword>
<evidence type="ECO:0000313" key="9">
    <source>
        <dbReference type="EMBL" id="MBC5629138.1"/>
    </source>
</evidence>